<keyword evidence="3" id="KW-0813">Transport</keyword>
<evidence type="ECO:0000256" key="1">
    <source>
        <dbReference type="ARBA" id="ARBA00004141"/>
    </source>
</evidence>
<dbReference type="GO" id="GO:0016887">
    <property type="term" value="F:ATP hydrolysis activity"/>
    <property type="evidence" value="ECO:0007669"/>
    <property type="project" value="InterPro"/>
</dbReference>
<dbReference type="Pfam" id="PF00005">
    <property type="entry name" value="ABC_tran"/>
    <property type="match status" value="1"/>
</dbReference>
<evidence type="ECO:0000313" key="11">
    <source>
        <dbReference type="Proteomes" id="UP000291116"/>
    </source>
</evidence>
<reference evidence="10 11" key="1">
    <citation type="submission" date="2019-01" db="EMBL/GenBank/DDBJ databases">
        <authorList>
            <person name="Ferrante I. M."/>
        </authorList>
    </citation>
    <scope>NUCLEOTIDE SEQUENCE [LARGE SCALE GENOMIC DNA]</scope>
    <source>
        <strain evidence="10 11">B856</strain>
    </source>
</reference>
<dbReference type="InterPro" id="IPR003593">
    <property type="entry name" value="AAA+_ATPase"/>
</dbReference>
<evidence type="ECO:0000256" key="8">
    <source>
        <dbReference type="ARBA" id="ARBA00023136"/>
    </source>
</evidence>
<dbReference type="InterPro" id="IPR027417">
    <property type="entry name" value="P-loop_NTPase"/>
</dbReference>
<gene>
    <name evidence="10" type="ORF">PSNMU_V1.4_AUG-EV-PASAV3_0123040</name>
</gene>
<evidence type="ECO:0000256" key="4">
    <source>
        <dbReference type="ARBA" id="ARBA00022692"/>
    </source>
</evidence>
<dbReference type="SUPFAM" id="SSF52540">
    <property type="entry name" value="P-loop containing nucleoside triphosphate hydrolases"/>
    <property type="match status" value="1"/>
</dbReference>
<dbReference type="PROSITE" id="PS50893">
    <property type="entry name" value="ABC_TRANSPORTER_2"/>
    <property type="match status" value="1"/>
</dbReference>
<dbReference type="InterPro" id="IPR017871">
    <property type="entry name" value="ABC_transporter-like_CS"/>
</dbReference>
<evidence type="ECO:0000256" key="2">
    <source>
        <dbReference type="ARBA" id="ARBA00009726"/>
    </source>
</evidence>
<evidence type="ECO:0000259" key="9">
    <source>
        <dbReference type="PROSITE" id="PS50893"/>
    </source>
</evidence>
<dbReference type="SMART" id="SM00382">
    <property type="entry name" value="AAA"/>
    <property type="match status" value="1"/>
</dbReference>
<dbReference type="Gene3D" id="3.40.50.300">
    <property type="entry name" value="P-loop containing nucleotide triphosphate hydrolases"/>
    <property type="match status" value="1"/>
</dbReference>
<dbReference type="InterPro" id="IPR050173">
    <property type="entry name" value="ABC_transporter_C-like"/>
</dbReference>
<keyword evidence="8" id="KW-0472">Membrane</keyword>
<dbReference type="InterPro" id="IPR003439">
    <property type="entry name" value="ABC_transporter-like_ATP-bd"/>
</dbReference>
<sequence length="313" mass="34298">MLLQLCSAFQWCIRQSAEVVNQMVGVERVLGFGKLEPEAPLELESDNNLDEFWPMEGAITVKDLAVRYRPSLPLALDGVTFSVPSGSRIGVVGRTGSGKSTIVQALFRLLEAEDGQINVDGFNIAEVGLHRIRTSISVIPQHPTLFSGCTVRENLDVFGLHSEEEIYKALKSAHLGEVIAELPKGIDSVVTEGGSNFSVGQRQLLCLARAILSKNKILILDEATASVDRRTDQMLHESLHESFGNATIIAVAHRLDTVIDYDYILVLGKGKVLEFGSPADLLRKNGGAFHTMVEDTGEITSNELRERAFVNER</sequence>
<dbReference type="AlphaFoldDB" id="A0A448ZSY4"/>
<dbReference type="PROSITE" id="PS00211">
    <property type="entry name" value="ABC_TRANSPORTER_1"/>
    <property type="match status" value="1"/>
</dbReference>
<evidence type="ECO:0000256" key="7">
    <source>
        <dbReference type="ARBA" id="ARBA00022989"/>
    </source>
</evidence>
<keyword evidence="4" id="KW-0812">Transmembrane</keyword>
<organism evidence="10 11">
    <name type="scientific">Pseudo-nitzschia multistriata</name>
    <dbReference type="NCBI Taxonomy" id="183589"/>
    <lineage>
        <taxon>Eukaryota</taxon>
        <taxon>Sar</taxon>
        <taxon>Stramenopiles</taxon>
        <taxon>Ochrophyta</taxon>
        <taxon>Bacillariophyta</taxon>
        <taxon>Bacillariophyceae</taxon>
        <taxon>Bacillariophycidae</taxon>
        <taxon>Bacillariales</taxon>
        <taxon>Bacillariaceae</taxon>
        <taxon>Pseudo-nitzschia</taxon>
    </lineage>
</organism>
<dbReference type="PANTHER" id="PTHR24223:SF456">
    <property type="entry name" value="MULTIDRUG RESISTANCE-ASSOCIATED PROTEIN LETHAL(2)03659"/>
    <property type="match status" value="1"/>
</dbReference>
<keyword evidence="6" id="KW-0067">ATP-binding</keyword>
<dbReference type="Proteomes" id="UP000291116">
    <property type="component" value="Unassembled WGS sequence"/>
</dbReference>
<dbReference type="PANTHER" id="PTHR24223">
    <property type="entry name" value="ATP-BINDING CASSETTE SUB-FAMILY C"/>
    <property type="match status" value="1"/>
</dbReference>
<keyword evidence="11" id="KW-1185">Reference proteome</keyword>
<keyword evidence="7" id="KW-1133">Transmembrane helix</keyword>
<evidence type="ECO:0000256" key="6">
    <source>
        <dbReference type="ARBA" id="ARBA00022840"/>
    </source>
</evidence>
<dbReference type="EMBL" id="CAACVS010000689">
    <property type="protein sequence ID" value="VEU45152.1"/>
    <property type="molecule type" value="Genomic_DNA"/>
</dbReference>
<accession>A0A448ZSY4</accession>
<dbReference type="GO" id="GO:0005524">
    <property type="term" value="F:ATP binding"/>
    <property type="evidence" value="ECO:0007669"/>
    <property type="project" value="UniProtKB-KW"/>
</dbReference>
<dbReference type="GO" id="GO:0042626">
    <property type="term" value="F:ATPase-coupled transmembrane transporter activity"/>
    <property type="evidence" value="ECO:0007669"/>
    <property type="project" value="TreeGrafter"/>
</dbReference>
<evidence type="ECO:0000256" key="5">
    <source>
        <dbReference type="ARBA" id="ARBA00022741"/>
    </source>
</evidence>
<dbReference type="FunFam" id="3.40.50.300:FF:000163">
    <property type="entry name" value="Multidrug resistance-associated protein member 4"/>
    <property type="match status" value="1"/>
</dbReference>
<comment type="subcellular location">
    <subcellularLocation>
        <location evidence="1">Membrane</location>
        <topology evidence="1">Multi-pass membrane protein</topology>
    </subcellularLocation>
</comment>
<protein>
    <recommendedName>
        <fullName evidence="9">ABC transporter domain-containing protein</fullName>
    </recommendedName>
</protein>
<name>A0A448ZSY4_9STRA</name>
<dbReference type="OrthoDB" id="6500128at2759"/>
<evidence type="ECO:0000313" key="10">
    <source>
        <dbReference type="EMBL" id="VEU45152.1"/>
    </source>
</evidence>
<keyword evidence="5" id="KW-0547">Nucleotide-binding</keyword>
<proteinExistence type="inferred from homology"/>
<dbReference type="GO" id="GO:0016020">
    <property type="term" value="C:membrane"/>
    <property type="evidence" value="ECO:0007669"/>
    <property type="project" value="UniProtKB-SubCell"/>
</dbReference>
<dbReference type="CDD" id="cd03244">
    <property type="entry name" value="ABCC_MRP_domain2"/>
    <property type="match status" value="1"/>
</dbReference>
<evidence type="ECO:0000256" key="3">
    <source>
        <dbReference type="ARBA" id="ARBA00022448"/>
    </source>
</evidence>
<feature type="domain" description="ABC transporter" evidence="9">
    <location>
        <begin position="59"/>
        <end position="294"/>
    </location>
</feature>
<comment type="similarity">
    <text evidence="2">Belongs to the ABC transporter superfamily. ABCC family. Conjugate transporter (TC 3.A.1.208) subfamily.</text>
</comment>